<feature type="transmembrane region" description="Helical" evidence="1">
    <location>
        <begin position="49"/>
        <end position="68"/>
    </location>
</feature>
<protein>
    <recommendedName>
        <fullName evidence="3">DUF116 domain-containing protein</fullName>
    </recommendedName>
</protein>
<dbReference type="InterPro" id="IPR002829">
    <property type="entry name" value="DUF116"/>
</dbReference>
<dbReference type="PIRSF" id="PIRSF006594">
    <property type="entry name" value="UCP006594"/>
    <property type="match status" value="1"/>
</dbReference>
<reference evidence="2" key="1">
    <citation type="journal article" date="2015" name="Proc. Natl. Acad. Sci. U.S.A.">
        <title>Networks of energetic and metabolic interactions define dynamics in microbial communities.</title>
        <authorList>
            <person name="Embree M."/>
            <person name="Liu J.K."/>
            <person name="Al-Bassam M.M."/>
            <person name="Zengler K."/>
        </authorList>
    </citation>
    <scope>NUCLEOTIDE SEQUENCE</scope>
</reference>
<name>A0A0W8F753_9ZZZZ</name>
<evidence type="ECO:0000256" key="1">
    <source>
        <dbReference type="SAM" id="Phobius"/>
    </source>
</evidence>
<dbReference type="EMBL" id="LNQE01001483">
    <property type="protein sequence ID" value="KUG16701.1"/>
    <property type="molecule type" value="Genomic_DNA"/>
</dbReference>
<keyword evidence="1" id="KW-0812">Transmembrane</keyword>
<feature type="transmembrane region" description="Helical" evidence="1">
    <location>
        <begin position="12"/>
        <end position="37"/>
    </location>
</feature>
<dbReference type="AlphaFoldDB" id="A0A0W8F753"/>
<evidence type="ECO:0000313" key="2">
    <source>
        <dbReference type="EMBL" id="KUG16701.1"/>
    </source>
</evidence>
<comment type="caution">
    <text evidence="2">The sequence shown here is derived from an EMBL/GenBank/DDBJ whole genome shotgun (WGS) entry which is preliminary data.</text>
</comment>
<organism evidence="2">
    <name type="scientific">hydrocarbon metagenome</name>
    <dbReference type="NCBI Taxonomy" id="938273"/>
    <lineage>
        <taxon>unclassified sequences</taxon>
        <taxon>metagenomes</taxon>
        <taxon>ecological metagenomes</taxon>
    </lineage>
</organism>
<keyword evidence="1" id="KW-1133">Transmembrane helix</keyword>
<dbReference type="Pfam" id="PF01976">
    <property type="entry name" value="DUF116"/>
    <property type="match status" value="1"/>
</dbReference>
<accession>A0A0W8F753</accession>
<dbReference type="PANTHER" id="PTHR43801">
    <property type="entry name" value="NUCLEOTIDE-BINDING PROTEIN-RELATED"/>
    <property type="match status" value="1"/>
</dbReference>
<gene>
    <name evidence="2" type="ORF">ASZ90_013610</name>
</gene>
<dbReference type="PANTHER" id="PTHR43801:SF1">
    <property type="entry name" value="POLYPRENYL SYNTHETASE"/>
    <property type="match status" value="1"/>
</dbReference>
<evidence type="ECO:0008006" key="3">
    <source>
        <dbReference type="Google" id="ProtNLM"/>
    </source>
</evidence>
<sequence>MLPEYLNQLFYLIGQAVVFLAAAVLLISVLIALLILYSFKTGNFFAARYMLLGIMLLEDVIKSLFWVARADDSMVDDVGVRLRNYINTKKFLETPYEKRFIFMPQCLRSVQCPAKLTPEGIMCIDCGRCGIGEAKKYAESLGYRFYVVPGSSFIKRIIKKGRPGAIVGVGCSMEIKEGLDLCHSHGIPARGVPLSTSGCVATSIDWEAFYEAIAEVPSTEKQGA</sequence>
<keyword evidence="1" id="KW-0472">Membrane</keyword>
<proteinExistence type="predicted"/>